<proteinExistence type="predicted"/>
<dbReference type="AlphaFoldDB" id="A0AAJ6AZG8"/>
<organism evidence="1 2">
    <name type="scientific">Candidatus Devosia phytovorans</name>
    <dbReference type="NCBI Taxonomy" id="3121372"/>
    <lineage>
        <taxon>Bacteria</taxon>
        <taxon>Pseudomonadati</taxon>
        <taxon>Pseudomonadota</taxon>
        <taxon>Alphaproteobacteria</taxon>
        <taxon>Hyphomicrobiales</taxon>
        <taxon>Devosiaceae</taxon>
        <taxon>Devosia</taxon>
    </lineage>
</organism>
<name>A0AAJ6AZG8_9HYPH</name>
<sequence length="369" mass="41203">MALLPENATPYEIALSKAIEPTALVESGINAMRRIKHVSPRPSMLPFLVWEYGLGELTPYVPNLYQLIDQGVRWQRLRGTVSAVAIGLGWIGYTATIEEEWTGRTWWNSFQLRFPQLPAQDDPDLERIEGITRLSVPLRSQLRRGVHYFDVDAVQLDHNRLDDTYLDFESGIAVTDAGTLWSFGRPLEFEHELTEAEGSAIGNWIAPVGNEGIKWVTLTVPWVDAHYRWAENPAALRRAVMAGWFVAKPLWMRLRAQNGAVIGFRRCRAVSAVQQQLEGPYAFGGGTYEPAASGQILFVEAMTDFDDAAGVVCTEIALIVGATMAPGVKPGRLWLGPDQLLDGEAIAVKPVSTPLRRTVREQIKFLMRY</sequence>
<reference evidence="1" key="1">
    <citation type="submission" date="2023-03" db="EMBL/GenBank/DDBJ databases">
        <title>Andean soil-derived lignocellulolytic bacterial consortium as a source of novel taxa and putative plastic-active enzymes.</title>
        <authorList>
            <person name="Diaz-Garcia L."/>
            <person name="Chuvochina M."/>
            <person name="Feuerriegel G."/>
            <person name="Bunk B."/>
            <person name="Sproer C."/>
            <person name="Streit W.R."/>
            <person name="Rodriguez L.M."/>
            <person name="Overmann J."/>
            <person name="Jimenez D.J."/>
        </authorList>
    </citation>
    <scope>NUCLEOTIDE SEQUENCE</scope>
    <source>
        <strain evidence="1">MAG 4196</strain>
    </source>
</reference>
<dbReference type="InterPro" id="IPR006521">
    <property type="entry name" value="Tail_protein_I"/>
</dbReference>
<dbReference type="EMBL" id="CP119312">
    <property type="protein sequence ID" value="WEK04565.1"/>
    <property type="molecule type" value="Genomic_DNA"/>
</dbReference>
<protein>
    <submittedName>
        <fullName evidence="1">Phage tail protein</fullName>
    </submittedName>
</protein>
<accession>A0AAJ6AZG8</accession>
<evidence type="ECO:0000313" key="2">
    <source>
        <dbReference type="Proteomes" id="UP001217476"/>
    </source>
</evidence>
<dbReference type="Proteomes" id="UP001217476">
    <property type="component" value="Chromosome"/>
</dbReference>
<gene>
    <name evidence="1" type="ORF">P0Y65_20715</name>
</gene>
<evidence type="ECO:0000313" key="1">
    <source>
        <dbReference type="EMBL" id="WEK04565.1"/>
    </source>
</evidence>
<dbReference type="Pfam" id="PF09684">
    <property type="entry name" value="Tail_P2_I"/>
    <property type="match status" value="1"/>
</dbReference>